<feature type="coiled-coil region" evidence="6">
    <location>
        <begin position="117"/>
        <end position="144"/>
    </location>
</feature>
<evidence type="ECO:0000256" key="2">
    <source>
        <dbReference type="ARBA" id="ARBA00022771"/>
    </source>
</evidence>
<sequence>MGRECIVTTCSGRCPKYCTLPSDKNIREAWLTILERRDLLYSQRLHYVCYLHFRPEMFIGKKVLPTAIPFLDKSMKTDSAPEELNDEGYPVDPSDIRSMQILWAQRKKQSIKAKSRCRSIRIVLEKQDARIKDLQEQIAQLRYKRKNKLFDWSNVEAAHLISKIFEKCEPISSVQNQNSDNNKPEASTETTDLPNKPSNSCSNSNSLTDIASGNEEMSLTSQTDTSKCLYTMDFHRFAVTLFFFSPKTYFLLSNMFQSIFPNRSYIHQWVSAGHMEKLFPRGINHKEFK</sequence>
<evidence type="ECO:0000256" key="6">
    <source>
        <dbReference type="SAM" id="Coils"/>
    </source>
</evidence>
<dbReference type="PROSITE" id="PS50950">
    <property type="entry name" value="ZF_THAP"/>
    <property type="match status" value="1"/>
</dbReference>
<evidence type="ECO:0000256" key="1">
    <source>
        <dbReference type="ARBA" id="ARBA00022723"/>
    </source>
</evidence>
<name>A0A7R8YXH0_HERIL</name>
<dbReference type="EMBL" id="LR899012">
    <property type="protein sequence ID" value="CAD7088445.1"/>
    <property type="molecule type" value="Genomic_DNA"/>
</dbReference>
<dbReference type="InterPro" id="IPR006612">
    <property type="entry name" value="THAP_Znf"/>
</dbReference>
<keyword evidence="3" id="KW-0862">Zinc</keyword>
<evidence type="ECO:0000313" key="9">
    <source>
        <dbReference type="EMBL" id="CAD7088445.1"/>
    </source>
</evidence>
<evidence type="ECO:0000313" key="10">
    <source>
        <dbReference type="Proteomes" id="UP000594454"/>
    </source>
</evidence>
<gene>
    <name evidence="9" type="ORF">HERILL_LOCUS11068</name>
</gene>
<dbReference type="GO" id="GO:0003677">
    <property type="term" value="F:DNA binding"/>
    <property type="evidence" value="ECO:0007669"/>
    <property type="project" value="UniProtKB-UniRule"/>
</dbReference>
<dbReference type="InterPro" id="IPR021896">
    <property type="entry name" value="THAP9-like_HTH"/>
</dbReference>
<dbReference type="SUPFAM" id="SSF57716">
    <property type="entry name" value="Glucocorticoid receptor-like (DNA-binding domain)"/>
    <property type="match status" value="1"/>
</dbReference>
<evidence type="ECO:0000259" key="8">
    <source>
        <dbReference type="PROSITE" id="PS50950"/>
    </source>
</evidence>
<protein>
    <recommendedName>
        <fullName evidence="8">THAP-type domain-containing protein</fullName>
    </recommendedName>
</protein>
<feature type="domain" description="THAP-type" evidence="8">
    <location>
        <begin position="1"/>
        <end position="72"/>
    </location>
</feature>
<dbReference type="OrthoDB" id="10460800at2759"/>
<keyword evidence="4 5" id="KW-0238">DNA-binding</keyword>
<dbReference type="AlphaFoldDB" id="A0A7R8YXH0"/>
<evidence type="ECO:0000256" key="3">
    <source>
        <dbReference type="ARBA" id="ARBA00022833"/>
    </source>
</evidence>
<accession>A0A7R8YXH0</accession>
<keyword evidence="6" id="KW-0175">Coiled coil</keyword>
<feature type="region of interest" description="Disordered" evidence="7">
    <location>
        <begin position="174"/>
        <end position="207"/>
    </location>
</feature>
<evidence type="ECO:0000256" key="7">
    <source>
        <dbReference type="SAM" id="MobiDB-lite"/>
    </source>
</evidence>
<dbReference type="InParanoid" id="A0A7R8YXH0"/>
<feature type="compositionally biased region" description="Polar residues" evidence="7">
    <location>
        <begin position="174"/>
        <end position="197"/>
    </location>
</feature>
<keyword evidence="10" id="KW-1185">Reference proteome</keyword>
<dbReference type="SMART" id="SM00692">
    <property type="entry name" value="DM3"/>
    <property type="match status" value="1"/>
</dbReference>
<dbReference type="Pfam" id="PF12017">
    <property type="entry name" value="Tnp_P_element"/>
    <property type="match status" value="1"/>
</dbReference>
<dbReference type="SMART" id="SM00980">
    <property type="entry name" value="THAP"/>
    <property type="match status" value="1"/>
</dbReference>
<evidence type="ECO:0000256" key="5">
    <source>
        <dbReference type="PROSITE-ProRule" id="PRU00309"/>
    </source>
</evidence>
<proteinExistence type="predicted"/>
<keyword evidence="1" id="KW-0479">Metal-binding</keyword>
<dbReference type="Pfam" id="PF05485">
    <property type="entry name" value="THAP"/>
    <property type="match status" value="1"/>
</dbReference>
<organism evidence="9 10">
    <name type="scientific">Hermetia illucens</name>
    <name type="common">Black soldier fly</name>
    <dbReference type="NCBI Taxonomy" id="343691"/>
    <lineage>
        <taxon>Eukaryota</taxon>
        <taxon>Metazoa</taxon>
        <taxon>Ecdysozoa</taxon>
        <taxon>Arthropoda</taxon>
        <taxon>Hexapoda</taxon>
        <taxon>Insecta</taxon>
        <taxon>Pterygota</taxon>
        <taxon>Neoptera</taxon>
        <taxon>Endopterygota</taxon>
        <taxon>Diptera</taxon>
        <taxon>Brachycera</taxon>
        <taxon>Stratiomyomorpha</taxon>
        <taxon>Stratiomyidae</taxon>
        <taxon>Hermetiinae</taxon>
        <taxon>Hermetia</taxon>
    </lineage>
</organism>
<evidence type="ECO:0000256" key="4">
    <source>
        <dbReference type="ARBA" id="ARBA00023125"/>
    </source>
</evidence>
<keyword evidence="2 5" id="KW-0863">Zinc-finger</keyword>
<dbReference type="Proteomes" id="UP000594454">
    <property type="component" value="Chromosome 4"/>
</dbReference>
<reference evidence="9 10" key="1">
    <citation type="submission" date="2020-11" db="EMBL/GenBank/DDBJ databases">
        <authorList>
            <person name="Wallbank WR R."/>
            <person name="Pardo Diaz C."/>
            <person name="Kozak K."/>
            <person name="Martin S."/>
            <person name="Jiggins C."/>
            <person name="Moest M."/>
            <person name="Warren A I."/>
            <person name="Generalovic N T."/>
            <person name="Byers J.R.P. K."/>
            <person name="Montejo-Kovacevich G."/>
            <person name="Yen C E."/>
        </authorList>
    </citation>
    <scope>NUCLEOTIDE SEQUENCE [LARGE SCALE GENOMIC DNA]</scope>
</reference>
<dbReference type="GO" id="GO:0008270">
    <property type="term" value="F:zinc ion binding"/>
    <property type="evidence" value="ECO:0007669"/>
    <property type="project" value="UniProtKB-KW"/>
</dbReference>